<keyword evidence="3" id="KW-1003">Cell membrane</keyword>
<dbReference type="GO" id="GO:0005886">
    <property type="term" value="C:plasma membrane"/>
    <property type="evidence" value="ECO:0007669"/>
    <property type="project" value="UniProtKB-SubCell"/>
</dbReference>
<dbReference type="Gene3D" id="3.30.240.20">
    <property type="entry name" value="bsu07140 like domains"/>
    <property type="match status" value="1"/>
</dbReference>
<dbReference type="Pfam" id="PF04239">
    <property type="entry name" value="DUF421"/>
    <property type="match status" value="1"/>
</dbReference>
<evidence type="ECO:0000256" key="6">
    <source>
        <dbReference type="ARBA" id="ARBA00023136"/>
    </source>
</evidence>
<name>A0AA48GXN3_9BACT</name>
<evidence type="ECO:0000256" key="5">
    <source>
        <dbReference type="ARBA" id="ARBA00022989"/>
    </source>
</evidence>
<accession>A0AA48GXN3</accession>
<keyword evidence="5 7" id="KW-1133">Transmembrane helix</keyword>
<evidence type="ECO:0000256" key="4">
    <source>
        <dbReference type="ARBA" id="ARBA00022692"/>
    </source>
</evidence>
<proteinExistence type="inferred from homology"/>
<feature type="transmembrane region" description="Helical" evidence="7">
    <location>
        <begin position="74"/>
        <end position="94"/>
    </location>
</feature>
<dbReference type="InterPro" id="IPR023090">
    <property type="entry name" value="UPF0702_alpha/beta_dom_sf"/>
</dbReference>
<sequence length="164" mass="17739">MALLPVGVSLWTLGQPWWEFVLRAILVYGFLLVILRLTGKRQVGQLSPFDLVLLLVLSNAVQNSMNGGDNTVSAGFILAGTLVAVNALVSWLTYRSKKVQKIVEGNPLVLIHNGKVVPSMLASEEVTQHELMAALRAAGLGSVEEVHVAILETNGHISVIPRPR</sequence>
<reference evidence="10" key="1">
    <citation type="journal article" date="2023" name="Int. J. Syst. Evol. Microbiol.">
        <title>Mesoterricola silvestris gen. nov., sp. nov., Mesoterricola sediminis sp. nov., Geothrix oryzae sp. nov., Geothrix edaphica sp. nov., Geothrix rubra sp. nov., and Geothrix limicola sp. nov., six novel members of Acidobacteriota isolated from soils.</title>
        <authorList>
            <person name="Itoh H."/>
            <person name="Sugisawa Y."/>
            <person name="Mise K."/>
            <person name="Xu Z."/>
            <person name="Kuniyasu M."/>
            <person name="Ushijima N."/>
            <person name="Kawano K."/>
            <person name="Kobayashi E."/>
            <person name="Shiratori Y."/>
            <person name="Masuda Y."/>
            <person name="Senoo K."/>
        </authorList>
    </citation>
    <scope>NUCLEOTIDE SEQUENCE [LARGE SCALE GENOMIC DNA]</scope>
    <source>
        <strain evidence="10">W79</strain>
    </source>
</reference>
<feature type="transmembrane region" description="Helical" evidence="7">
    <location>
        <begin position="20"/>
        <end position="39"/>
    </location>
</feature>
<evidence type="ECO:0000256" key="3">
    <source>
        <dbReference type="ARBA" id="ARBA00022475"/>
    </source>
</evidence>
<protein>
    <submittedName>
        <fullName evidence="9">DUF421 domain-containing protein</fullName>
    </submittedName>
</protein>
<evidence type="ECO:0000256" key="2">
    <source>
        <dbReference type="ARBA" id="ARBA00006448"/>
    </source>
</evidence>
<evidence type="ECO:0000256" key="7">
    <source>
        <dbReference type="SAM" id="Phobius"/>
    </source>
</evidence>
<comment type="subcellular location">
    <subcellularLocation>
        <location evidence="1">Cell membrane</location>
        <topology evidence="1">Multi-pass membrane protein</topology>
    </subcellularLocation>
</comment>
<feature type="domain" description="YetF C-terminal" evidence="8">
    <location>
        <begin position="95"/>
        <end position="162"/>
    </location>
</feature>
<dbReference type="EMBL" id="AP027080">
    <property type="protein sequence ID" value="BDU73771.1"/>
    <property type="molecule type" value="Genomic_DNA"/>
</dbReference>
<dbReference type="KEGG" id="msil:METEAL_29450"/>
<dbReference type="RefSeq" id="WP_316412439.1">
    <property type="nucleotide sequence ID" value="NZ_AP027080.1"/>
</dbReference>
<dbReference type="Proteomes" id="UP001238179">
    <property type="component" value="Chromosome"/>
</dbReference>
<feature type="transmembrane region" description="Helical" evidence="7">
    <location>
        <begin position="46"/>
        <end position="62"/>
    </location>
</feature>
<keyword evidence="10" id="KW-1185">Reference proteome</keyword>
<keyword evidence="4 7" id="KW-0812">Transmembrane</keyword>
<dbReference type="InterPro" id="IPR007353">
    <property type="entry name" value="DUF421"/>
</dbReference>
<organism evidence="9 10">
    <name type="scientific">Mesoterricola silvestris</name>
    <dbReference type="NCBI Taxonomy" id="2927979"/>
    <lineage>
        <taxon>Bacteria</taxon>
        <taxon>Pseudomonadati</taxon>
        <taxon>Acidobacteriota</taxon>
        <taxon>Holophagae</taxon>
        <taxon>Holophagales</taxon>
        <taxon>Holophagaceae</taxon>
        <taxon>Mesoterricola</taxon>
    </lineage>
</organism>
<dbReference type="AlphaFoldDB" id="A0AA48GXN3"/>
<gene>
    <name evidence="9" type="ORF">METEAL_29450</name>
</gene>
<evidence type="ECO:0000256" key="1">
    <source>
        <dbReference type="ARBA" id="ARBA00004651"/>
    </source>
</evidence>
<dbReference type="PANTHER" id="PTHR34582:SF6">
    <property type="entry name" value="UPF0702 TRANSMEMBRANE PROTEIN YCAP"/>
    <property type="match status" value="1"/>
</dbReference>
<evidence type="ECO:0000259" key="8">
    <source>
        <dbReference type="Pfam" id="PF04239"/>
    </source>
</evidence>
<dbReference type="PANTHER" id="PTHR34582">
    <property type="entry name" value="UPF0702 TRANSMEMBRANE PROTEIN YCAP"/>
    <property type="match status" value="1"/>
</dbReference>
<evidence type="ECO:0000313" key="9">
    <source>
        <dbReference type="EMBL" id="BDU73771.1"/>
    </source>
</evidence>
<comment type="similarity">
    <text evidence="2">Belongs to the UPF0702 family.</text>
</comment>
<keyword evidence="6 7" id="KW-0472">Membrane</keyword>
<evidence type="ECO:0000313" key="10">
    <source>
        <dbReference type="Proteomes" id="UP001238179"/>
    </source>
</evidence>